<comment type="similarity">
    <text evidence="2">Belongs to the AB hydrolase superfamily. MetX family.</text>
</comment>
<dbReference type="EC" id="2.3.1.31" evidence="2"/>
<comment type="function">
    <text evidence="2">Transfers an acetyl group from acetyl-CoA to L-homoserine, forming acetyl-L-homoserine.</text>
</comment>
<evidence type="ECO:0000256" key="3">
    <source>
        <dbReference type="SAM" id="MobiDB-lite"/>
    </source>
</evidence>
<dbReference type="EMBL" id="FMYH01000001">
    <property type="protein sequence ID" value="SDB97056.1"/>
    <property type="molecule type" value="Genomic_DNA"/>
</dbReference>
<dbReference type="UniPathway" id="UPA00051">
    <property type="reaction ID" value="UER00074"/>
</dbReference>
<feature type="domain" description="AB hydrolase-1" evidence="4">
    <location>
        <begin position="125"/>
        <end position="431"/>
    </location>
</feature>
<feature type="binding site" evidence="2">
    <location>
        <position position="428"/>
    </location>
    <ligand>
        <name>substrate</name>
    </ligand>
</feature>
<proteinExistence type="inferred from homology"/>
<dbReference type="AlphaFoldDB" id="A0A1G6HUA9"/>
<evidence type="ECO:0000256" key="1">
    <source>
        <dbReference type="ARBA" id="ARBA00022679"/>
    </source>
</evidence>
<comment type="subunit">
    <text evidence="2">Homodimer.</text>
</comment>
<dbReference type="GO" id="GO:0005737">
    <property type="term" value="C:cytoplasm"/>
    <property type="evidence" value="ECO:0007669"/>
    <property type="project" value="UniProtKB-SubCell"/>
</dbReference>
<evidence type="ECO:0000313" key="6">
    <source>
        <dbReference type="Proteomes" id="UP000199039"/>
    </source>
</evidence>
<evidence type="ECO:0000313" key="5">
    <source>
        <dbReference type="EMBL" id="SDB97056.1"/>
    </source>
</evidence>
<dbReference type="InterPro" id="IPR000073">
    <property type="entry name" value="AB_hydrolase_1"/>
</dbReference>
<accession>A0A1G6HUA9</accession>
<dbReference type="Gene3D" id="3.40.50.1820">
    <property type="entry name" value="alpha/beta hydrolase"/>
    <property type="match status" value="1"/>
</dbReference>
<dbReference type="PANTHER" id="PTHR32268">
    <property type="entry name" value="HOMOSERINE O-ACETYLTRANSFERASE"/>
    <property type="match status" value="1"/>
</dbReference>
<dbReference type="SUPFAM" id="SSF53474">
    <property type="entry name" value="alpha/beta-Hydrolases"/>
    <property type="match status" value="1"/>
</dbReference>
<feature type="active site" description="Nucleophile" evidence="2">
    <location>
        <position position="230"/>
    </location>
</feature>
<reference evidence="5 6" key="1">
    <citation type="submission" date="2016-09" db="EMBL/GenBank/DDBJ databases">
        <authorList>
            <person name="Capua I."/>
            <person name="De Benedictis P."/>
            <person name="Joannis T."/>
            <person name="Lombin L.H."/>
            <person name="Cattoli G."/>
        </authorList>
    </citation>
    <scope>NUCLEOTIDE SEQUENCE [LARGE SCALE GENOMIC DNA]</scope>
    <source>
        <strain evidence="5 6">ISLP-3</strain>
    </source>
</reference>
<feature type="active site" evidence="2">
    <location>
        <position position="398"/>
    </location>
</feature>
<dbReference type="PANTHER" id="PTHR32268:SF11">
    <property type="entry name" value="HOMOSERINE O-ACETYLTRANSFERASE"/>
    <property type="match status" value="1"/>
</dbReference>
<dbReference type="NCBIfam" id="TIGR01392">
    <property type="entry name" value="homoserO_Ac_trn"/>
    <property type="match status" value="1"/>
</dbReference>
<feature type="binding site" evidence="2">
    <location>
        <position position="305"/>
    </location>
    <ligand>
        <name>substrate</name>
    </ligand>
</feature>
<dbReference type="InterPro" id="IPR029058">
    <property type="entry name" value="AB_hydrolase_fold"/>
</dbReference>
<evidence type="ECO:0000256" key="2">
    <source>
        <dbReference type="HAMAP-Rule" id="MF_00296"/>
    </source>
</evidence>
<keyword evidence="2" id="KW-0963">Cytoplasm</keyword>
<protein>
    <recommendedName>
        <fullName evidence="2">Homoserine O-acetyltransferase</fullName>
        <shortName evidence="2">HAT</shortName>
        <ecNumber evidence="2">2.3.1.31</ecNumber>
    </recommendedName>
    <alternativeName>
        <fullName evidence="2">Homoserine transacetylase</fullName>
        <shortName evidence="2">HTA</shortName>
    </alternativeName>
</protein>
<feature type="region of interest" description="Disordered" evidence="3">
    <location>
        <begin position="1"/>
        <end position="71"/>
    </location>
</feature>
<dbReference type="GO" id="GO:0004414">
    <property type="term" value="F:homoserine O-acetyltransferase activity"/>
    <property type="evidence" value="ECO:0007669"/>
    <property type="project" value="UniProtKB-UniRule"/>
</dbReference>
<sequence>MTNDPAPGRGSIPGSVPAHWGLEMDMPARGAGSSVHWSVMSHDSQGSGASSRPGPQWTRTGGPSRAQSRRLDAAFPVSGAWRDGDPVGGRRFADIGALELEAGGHIPAVRMAYETWGTLNEAGDNAVLVLHALTGDSHVVGDAGNGHATAGWWSQMVGPGAPIDTDRYFVVAPNVVGGCQGSTGPSSLAPDGQPWGSHFPIITVRDQVAAEIELTRALGVRSWQFIVGASMGGLRVLEWALLGPEAGVGVESVGVIASAAQTPGDQIAWAHPQLTAIHADPKFRGGDYYDAAPGDGPHVGLGIARSIAHTTYRSAHEFDERFGRISQGGEDPMRGGRFAVQSYLDHHASKLAKRFDANSYVVLTESMLTHDLGRDRGGVNTALASITARTLVVAVDTDRLFLPAESERIARYVPGAQARLLHSDFGHDGFLIEFDQLGPIVASFLAEANRSA</sequence>
<feature type="active site" evidence="2">
    <location>
        <position position="427"/>
    </location>
</feature>
<dbReference type="Proteomes" id="UP000199039">
    <property type="component" value="Unassembled WGS sequence"/>
</dbReference>
<dbReference type="STRING" id="1814289.SAMN05216410_1195"/>
<dbReference type="HAMAP" id="MF_00296">
    <property type="entry name" value="MetX_acyltransf"/>
    <property type="match status" value="1"/>
</dbReference>
<keyword evidence="6" id="KW-1185">Reference proteome</keyword>
<gene>
    <name evidence="2" type="primary">metXA</name>
    <name evidence="5" type="ORF">SAMN05216410_1195</name>
</gene>
<feature type="compositionally biased region" description="Polar residues" evidence="3">
    <location>
        <begin position="41"/>
        <end position="50"/>
    </location>
</feature>
<comment type="subcellular location">
    <subcellularLocation>
        <location evidence="2">Cytoplasm</location>
    </subcellularLocation>
</comment>
<comment type="caution">
    <text evidence="2">Lacks conserved residue(s) required for the propagation of feature annotation.</text>
</comment>
<keyword evidence="2" id="KW-0486">Methionine biosynthesis</keyword>
<dbReference type="NCBIfam" id="NF001209">
    <property type="entry name" value="PRK00175.1"/>
    <property type="match status" value="1"/>
</dbReference>
<dbReference type="GO" id="GO:0009086">
    <property type="term" value="P:methionine biosynthetic process"/>
    <property type="evidence" value="ECO:0007669"/>
    <property type="project" value="UniProtKB-UniRule"/>
</dbReference>
<keyword evidence="2" id="KW-0012">Acyltransferase</keyword>
<comment type="pathway">
    <text evidence="2">Amino-acid biosynthesis; L-methionine biosynthesis via de novo pathway; O-acetyl-L-homoserine from L-homoserine: step 1/1.</text>
</comment>
<dbReference type="GO" id="GO:0009092">
    <property type="term" value="P:homoserine metabolic process"/>
    <property type="evidence" value="ECO:0007669"/>
    <property type="project" value="TreeGrafter"/>
</dbReference>
<dbReference type="Pfam" id="PF00561">
    <property type="entry name" value="Abhydrolase_1"/>
    <property type="match status" value="1"/>
</dbReference>
<dbReference type="InterPro" id="IPR008220">
    <property type="entry name" value="HAT_MetX-like"/>
</dbReference>
<keyword evidence="1 2" id="KW-0808">Transferase</keyword>
<comment type="catalytic activity">
    <reaction evidence="2">
        <text>L-homoserine + acetyl-CoA = O-acetyl-L-homoserine + CoA</text>
        <dbReference type="Rhea" id="RHEA:13701"/>
        <dbReference type="ChEBI" id="CHEBI:57287"/>
        <dbReference type="ChEBI" id="CHEBI:57288"/>
        <dbReference type="ChEBI" id="CHEBI:57476"/>
        <dbReference type="ChEBI" id="CHEBI:57716"/>
        <dbReference type="EC" id="2.3.1.31"/>
    </reaction>
</comment>
<name>A0A1G6HUA9_9MICO</name>
<organism evidence="5 6">
    <name type="scientific">Sanguibacter gelidistatuariae</name>
    <dbReference type="NCBI Taxonomy" id="1814289"/>
    <lineage>
        <taxon>Bacteria</taxon>
        <taxon>Bacillati</taxon>
        <taxon>Actinomycetota</taxon>
        <taxon>Actinomycetes</taxon>
        <taxon>Micrococcales</taxon>
        <taxon>Sanguibacteraceae</taxon>
        <taxon>Sanguibacter</taxon>
    </lineage>
</organism>
<evidence type="ECO:0000259" key="4">
    <source>
        <dbReference type="Pfam" id="PF00561"/>
    </source>
</evidence>
<keyword evidence="2" id="KW-0028">Amino-acid biosynthesis</keyword>